<feature type="region of interest" description="Disordered" evidence="1">
    <location>
        <begin position="139"/>
        <end position="162"/>
    </location>
</feature>
<protein>
    <submittedName>
        <fullName evidence="3">Transposase</fullName>
    </submittedName>
</protein>
<gene>
    <name evidence="3" type="ORF">IQ251_00170</name>
</gene>
<feature type="domain" description="Insertion element IS402-like" evidence="2">
    <location>
        <begin position="58"/>
        <end position="112"/>
    </location>
</feature>
<dbReference type="InterPro" id="IPR052909">
    <property type="entry name" value="Transposase_6_like"/>
</dbReference>
<feature type="compositionally biased region" description="Polar residues" evidence="1">
    <location>
        <begin position="148"/>
        <end position="162"/>
    </location>
</feature>
<dbReference type="InterPro" id="IPR025161">
    <property type="entry name" value="IS402-like_dom"/>
</dbReference>
<accession>A0A929B5X5</accession>
<keyword evidence="4" id="KW-1185">Reference proteome</keyword>
<dbReference type="PANTHER" id="PTHR46637">
    <property type="entry name" value="TIS1421-TRANSPOSASE PROTEIN A"/>
    <property type="match status" value="1"/>
</dbReference>
<evidence type="ECO:0000313" key="4">
    <source>
        <dbReference type="Proteomes" id="UP000598360"/>
    </source>
</evidence>
<reference evidence="3" key="1">
    <citation type="submission" date="2020-10" db="EMBL/GenBank/DDBJ databases">
        <title>Diversity and distribution of actinomycetes associated with coral in the coast of Hainan.</title>
        <authorList>
            <person name="Li F."/>
        </authorList>
    </citation>
    <scope>NUCLEOTIDE SEQUENCE</scope>
    <source>
        <strain evidence="3">HNM0983</strain>
    </source>
</reference>
<evidence type="ECO:0000313" key="3">
    <source>
        <dbReference type="EMBL" id="MBE9372855.1"/>
    </source>
</evidence>
<organism evidence="3 4">
    <name type="scientific">Saccharopolyspora montiporae</name>
    <dbReference type="NCBI Taxonomy" id="2781240"/>
    <lineage>
        <taxon>Bacteria</taxon>
        <taxon>Bacillati</taxon>
        <taxon>Actinomycetota</taxon>
        <taxon>Actinomycetes</taxon>
        <taxon>Pseudonocardiales</taxon>
        <taxon>Pseudonocardiaceae</taxon>
        <taxon>Saccharopolyspora</taxon>
    </lineage>
</organism>
<dbReference type="Pfam" id="PF13340">
    <property type="entry name" value="DUF4096"/>
    <property type="match status" value="1"/>
</dbReference>
<dbReference type="AlphaFoldDB" id="A0A929B5X5"/>
<name>A0A929B5X5_9PSEU</name>
<dbReference type="PANTHER" id="PTHR46637:SF1">
    <property type="entry name" value="BLL5188 PROTEIN"/>
    <property type="match status" value="1"/>
</dbReference>
<dbReference type="Proteomes" id="UP000598360">
    <property type="component" value="Unassembled WGS sequence"/>
</dbReference>
<sequence length="162" mass="17693">MPDVAVPLVTATSSSRAGLLALPRHGDARTDGAGDTTSANDVTVENFFSLVQNNVLNRHRWDSRRQLRTAIVFVLTSGCSWRQLPPSFRVSVPTAHRRFPERTQAGVWRYLHRAVLDELGSVGELDWERAIVDGASVRAKNGVPQPDPTSSTAARTGRSCTS</sequence>
<evidence type="ECO:0000256" key="1">
    <source>
        <dbReference type="SAM" id="MobiDB-lite"/>
    </source>
</evidence>
<comment type="caution">
    <text evidence="3">The sequence shown here is derived from an EMBL/GenBank/DDBJ whole genome shotgun (WGS) entry which is preliminary data.</text>
</comment>
<proteinExistence type="predicted"/>
<evidence type="ECO:0000259" key="2">
    <source>
        <dbReference type="Pfam" id="PF13340"/>
    </source>
</evidence>
<dbReference type="EMBL" id="JADEYC010000001">
    <property type="protein sequence ID" value="MBE9372855.1"/>
    <property type="molecule type" value="Genomic_DNA"/>
</dbReference>